<dbReference type="Proteomes" id="UP000250744">
    <property type="component" value="Unassembled WGS sequence"/>
</dbReference>
<name>A0A364NPM6_9GAMM</name>
<dbReference type="AlphaFoldDB" id="A0A364NPM6"/>
<dbReference type="Pfam" id="PF06996">
    <property type="entry name" value="T6SS_TssG"/>
    <property type="match status" value="1"/>
</dbReference>
<evidence type="ECO:0000313" key="1">
    <source>
        <dbReference type="EMBL" id="RAU19046.1"/>
    </source>
</evidence>
<dbReference type="OrthoDB" id="1523296at2"/>
<dbReference type="InterPro" id="IPR010732">
    <property type="entry name" value="T6SS_TssG-like"/>
</dbReference>
<keyword evidence="2" id="KW-1185">Reference proteome</keyword>
<reference evidence="1 2" key="1">
    <citation type="submission" date="2018-06" db="EMBL/GenBank/DDBJ databases">
        <title>Nitrincola tibetense sp. nov., isolated from Lake XuguoCo on Tibetan Plateau.</title>
        <authorList>
            <person name="Xing P."/>
        </authorList>
    </citation>
    <scope>NUCLEOTIDE SEQUENCE [LARGE SCALE GENOMIC DNA]</scope>
    <source>
        <strain evidence="2">xg18</strain>
    </source>
</reference>
<dbReference type="PANTHER" id="PTHR35564:SF4">
    <property type="entry name" value="CYTOPLASMIC PROTEIN"/>
    <property type="match status" value="1"/>
</dbReference>
<dbReference type="PANTHER" id="PTHR35564">
    <property type="match status" value="1"/>
</dbReference>
<proteinExistence type="predicted"/>
<protein>
    <submittedName>
        <fullName evidence="1">Type VI secretion system baseplate subunit TssG</fullName>
    </submittedName>
</protein>
<evidence type="ECO:0000313" key="2">
    <source>
        <dbReference type="Proteomes" id="UP000250744"/>
    </source>
</evidence>
<comment type="caution">
    <text evidence="1">The sequence shown here is derived from an EMBL/GenBank/DDBJ whole genome shotgun (WGS) entry which is preliminary data.</text>
</comment>
<dbReference type="RefSeq" id="WP_112158433.1">
    <property type="nucleotide sequence ID" value="NZ_QKRX01000003.1"/>
</dbReference>
<dbReference type="EMBL" id="QKRX01000003">
    <property type="protein sequence ID" value="RAU19046.1"/>
    <property type="molecule type" value="Genomic_DNA"/>
</dbReference>
<organism evidence="1 2">
    <name type="scientific">Nitrincola tibetensis</name>
    <dbReference type="NCBI Taxonomy" id="2219697"/>
    <lineage>
        <taxon>Bacteria</taxon>
        <taxon>Pseudomonadati</taxon>
        <taxon>Pseudomonadota</taxon>
        <taxon>Gammaproteobacteria</taxon>
        <taxon>Oceanospirillales</taxon>
        <taxon>Oceanospirillaceae</taxon>
        <taxon>Nitrincola</taxon>
    </lineage>
</organism>
<accession>A0A364NPM6</accession>
<gene>
    <name evidence="1" type="primary">tssG</name>
    <name evidence="1" type="ORF">DN062_06135</name>
</gene>
<dbReference type="NCBIfam" id="TIGR03347">
    <property type="entry name" value="VI_chp_1"/>
    <property type="match status" value="1"/>
</dbReference>
<sequence length="343" mass="39106">MFDLSFYLRYRPVEYDFYQFIRLAECVYAEINGPNPGFAPSDQPLEDEFIRFSQVSELCFRTQSVHEVKVESEQPKQLHLLVSAFGLYGANGVLPPFYTELIQQRARQGDSALKSFLDAVNSRTLSFLLAAWNRNRYPFIHERRQRLAQNSSFRGEDLIAGFAGAHSHLIENEPILNQISNFFCGYFSHQRKTLVGLNAILTKVIGVRVQTTQFYAQYYSLSKSERNQLGKKSVCLGQDCVLGAEIMDGNRSVLITTEPLDYQVFESLQPDAILYQRVFNVCLQYLGIGYDVSLQPILKAKEVPPLNLTNKRVTNPIRLGYNSWLKNKTHASDAANVVFMLAN</sequence>